<keyword evidence="5 17" id="KW-0349">Heme</keyword>
<dbReference type="GO" id="GO:0016491">
    <property type="term" value="F:oxidoreductase activity"/>
    <property type="evidence" value="ECO:0007669"/>
    <property type="project" value="UniProtKB-UniRule"/>
</dbReference>
<dbReference type="PANTHER" id="PTHR19271">
    <property type="entry name" value="CYTOCHROME B"/>
    <property type="match status" value="1"/>
</dbReference>
<evidence type="ECO:0000256" key="17">
    <source>
        <dbReference type="PIRSR" id="PIRSR038885-2"/>
    </source>
</evidence>
<feature type="domain" description="Cytochrome b/b6 C-terminal region profile" evidence="20">
    <location>
        <begin position="211"/>
        <end position="378"/>
    </location>
</feature>
<evidence type="ECO:0000256" key="14">
    <source>
        <dbReference type="ARBA" id="ARBA00023128"/>
    </source>
</evidence>
<comment type="cofactor">
    <cofactor evidence="17">
        <name>heme</name>
        <dbReference type="ChEBI" id="CHEBI:30413"/>
    </cofactor>
    <text evidence="17">Binds 2 heme groups non-covalently.</text>
</comment>
<keyword evidence="4 18" id="KW-0813">Transport</keyword>
<keyword evidence="7 18" id="KW-0812">Transmembrane</keyword>
<keyword evidence="12 17" id="KW-0408">Iron</keyword>
<dbReference type="AlphaFoldDB" id="A0A8F2IW02"/>
<dbReference type="SUPFAM" id="SSF81648">
    <property type="entry name" value="a domain/subunit of cytochrome bc1 complex (Ubiquinol-cytochrome c reductase)"/>
    <property type="match status" value="1"/>
</dbReference>
<dbReference type="GO" id="GO:0008121">
    <property type="term" value="F:quinol-cytochrome-c reductase activity"/>
    <property type="evidence" value="ECO:0007669"/>
    <property type="project" value="InterPro"/>
</dbReference>
<feature type="binding site" description="axial binding residue" evidence="17">
    <location>
        <position position="183"/>
    </location>
    <ligand>
        <name>heme b</name>
        <dbReference type="ChEBI" id="CHEBI:60344"/>
        <label>b562</label>
    </ligand>
    <ligandPart>
        <name>Fe</name>
        <dbReference type="ChEBI" id="CHEBI:18248"/>
    </ligandPart>
</feature>
<dbReference type="Gene3D" id="1.20.810.10">
    <property type="entry name" value="Cytochrome Bc1 Complex, Chain C"/>
    <property type="match status" value="1"/>
</dbReference>
<evidence type="ECO:0000259" key="20">
    <source>
        <dbReference type="PROSITE" id="PS51003"/>
    </source>
</evidence>
<dbReference type="GO" id="GO:0005743">
    <property type="term" value="C:mitochondrial inner membrane"/>
    <property type="evidence" value="ECO:0007669"/>
    <property type="project" value="UniProtKB-SubCell"/>
</dbReference>
<evidence type="ECO:0000256" key="4">
    <source>
        <dbReference type="ARBA" id="ARBA00022448"/>
    </source>
</evidence>
<keyword evidence="14 18" id="KW-0496">Mitochondrion</keyword>
<proteinExistence type="inferred from homology"/>
<comment type="subcellular location">
    <subcellularLocation>
        <location evidence="2">Mitochondrion inner membrane</location>
        <topology evidence="2">Multi-pass membrane protein</topology>
    </subcellularLocation>
</comment>
<dbReference type="Pfam" id="PF00032">
    <property type="entry name" value="Cytochrom_B_C"/>
    <property type="match status" value="1"/>
</dbReference>
<dbReference type="EMBL" id="MW435182">
    <property type="protein sequence ID" value="QWT29493.1"/>
    <property type="molecule type" value="Genomic_DNA"/>
</dbReference>
<keyword evidence="10 18" id="KW-0249">Electron transport</keyword>
<keyword evidence="13" id="KW-0830">Ubiquinone</keyword>
<keyword evidence="8 17" id="KW-0479">Metal-binding</keyword>
<evidence type="ECO:0000256" key="6">
    <source>
        <dbReference type="ARBA" id="ARBA00022660"/>
    </source>
</evidence>
<organism evidence="21">
    <name type="scientific">Erpobdella sp. JP-2021</name>
    <dbReference type="NCBI Taxonomy" id="2848639"/>
    <lineage>
        <taxon>Eukaryota</taxon>
        <taxon>Metazoa</taxon>
        <taxon>Spiralia</taxon>
        <taxon>Lophotrochozoa</taxon>
        <taxon>Annelida</taxon>
        <taxon>Clitellata</taxon>
        <taxon>Hirudinea</taxon>
        <taxon>Hirudinida</taxon>
        <taxon>Erpobdelliformes</taxon>
        <taxon>Erpobdellidae</taxon>
        <taxon>Erpobdella</taxon>
    </lineage>
</organism>
<comment type="similarity">
    <text evidence="18">Belongs to the cytochrome b family.</text>
</comment>
<accession>A0A8F2IW02</accession>
<reference evidence="21" key="1">
    <citation type="submission" date="2021-01" db="EMBL/GenBank/DDBJ databases">
        <authorList>
            <person name="Park J."/>
            <person name="Park S."/>
            <person name="Jang T."/>
            <person name="Kim G."/>
            <person name="Park J.-H."/>
        </authorList>
    </citation>
    <scope>NUCLEOTIDE SEQUENCE</scope>
</reference>
<evidence type="ECO:0000256" key="8">
    <source>
        <dbReference type="ARBA" id="ARBA00022723"/>
    </source>
</evidence>
<evidence type="ECO:0000256" key="12">
    <source>
        <dbReference type="ARBA" id="ARBA00023004"/>
    </source>
</evidence>
<feature type="transmembrane region" description="Helical" evidence="18">
    <location>
        <begin position="178"/>
        <end position="201"/>
    </location>
</feature>
<comment type="cofactor">
    <cofactor evidence="18">
        <name>heme b</name>
        <dbReference type="ChEBI" id="CHEBI:60344"/>
    </cofactor>
    <text evidence="18">Binds 2 heme groups non-covalently.</text>
</comment>
<dbReference type="InterPro" id="IPR048260">
    <property type="entry name" value="Cytochrome_b_C_euk/bac"/>
</dbReference>
<feature type="binding site" description="axial binding residue" evidence="17">
    <location>
        <position position="84"/>
    </location>
    <ligand>
        <name>heme b</name>
        <dbReference type="ChEBI" id="CHEBI:60344"/>
        <label>b562</label>
    </ligand>
    <ligandPart>
        <name>Fe</name>
        <dbReference type="ChEBI" id="CHEBI:18248"/>
    </ligandPart>
</feature>
<geneLocation type="mitochondrion" evidence="21"/>
<dbReference type="InterPro" id="IPR030689">
    <property type="entry name" value="Cytochrome_b"/>
</dbReference>
<feature type="transmembrane region" description="Helical" evidence="18">
    <location>
        <begin position="78"/>
        <end position="99"/>
    </location>
</feature>
<evidence type="ECO:0000256" key="3">
    <source>
        <dbReference type="ARBA" id="ARBA00013531"/>
    </source>
</evidence>
<feature type="binding site" description="axial binding residue" evidence="17">
    <location>
        <position position="197"/>
    </location>
    <ligand>
        <name>heme b</name>
        <dbReference type="ChEBI" id="CHEBI:60344"/>
        <label>b566</label>
    </ligand>
    <ligandPart>
        <name>Fe</name>
        <dbReference type="ChEBI" id="CHEBI:18248"/>
    </ligandPart>
</feature>
<feature type="binding site" evidence="16">
    <location>
        <position position="202"/>
    </location>
    <ligand>
        <name>a ubiquinone</name>
        <dbReference type="ChEBI" id="CHEBI:16389"/>
    </ligand>
</feature>
<evidence type="ECO:0000256" key="1">
    <source>
        <dbReference type="ARBA" id="ARBA00002566"/>
    </source>
</evidence>
<keyword evidence="11 18" id="KW-1133">Transmembrane helix</keyword>
<evidence type="ECO:0000256" key="13">
    <source>
        <dbReference type="ARBA" id="ARBA00023075"/>
    </source>
</evidence>
<dbReference type="PROSITE" id="PS51002">
    <property type="entry name" value="CYTB_NTER"/>
    <property type="match status" value="1"/>
</dbReference>
<keyword evidence="6 18" id="KW-0679">Respiratory chain</keyword>
<feature type="binding site" description="axial binding residue" evidence="17">
    <location>
        <position position="98"/>
    </location>
    <ligand>
        <name>heme b</name>
        <dbReference type="ChEBI" id="CHEBI:60344"/>
        <label>b566</label>
    </ligand>
    <ligandPart>
        <name>Fe</name>
        <dbReference type="ChEBI" id="CHEBI:18248"/>
    </ligandPart>
</feature>
<feature type="transmembrane region" description="Helical" evidence="18">
    <location>
        <begin position="230"/>
        <end position="251"/>
    </location>
</feature>
<evidence type="ECO:0000256" key="7">
    <source>
        <dbReference type="ARBA" id="ARBA00022692"/>
    </source>
</evidence>
<evidence type="ECO:0000256" key="18">
    <source>
        <dbReference type="RuleBase" id="RU362117"/>
    </source>
</evidence>
<dbReference type="CDD" id="cd00284">
    <property type="entry name" value="Cytochrome_b_N"/>
    <property type="match status" value="1"/>
</dbReference>
<evidence type="ECO:0000256" key="5">
    <source>
        <dbReference type="ARBA" id="ARBA00022617"/>
    </source>
</evidence>
<feature type="transmembrane region" description="Helical" evidence="18">
    <location>
        <begin position="141"/>
        <end position="158"/>
    </location>
</feature>
<sequence length="378" mass="43232">MFKPMRINHPLFKVMNNALIDLPAPINISIWWNYGSLLGLALVIQTVTGIFLSLHYASNIELAFSTVMHITRDVEYGWLLRFMHANGASMFFLFLYLHIGRGLYYSSYKLVETWNIGVTLYILTMATAFMGYVLPWGQMSFWGATVITNLLSTIPYIGKSLVEWIWGGFAVDNATLNRFFSFHFLLPFAMMGVIILHLMFLHQTGSKNPLGFEGDSDRIMFHPYYTVKDFLGFTMASMILLMMIMYMPNYFSDPDNFLMANSSVTPAHIKPEWYFLWIYAILRSVPNKLGGVVAAFSGILIMYIMPLMKLPALNSMNYYPSSKVVFWIFSSSFLILTWIGGCPVEDPYIMVGQVATVTYFSFFIINPLLTTSWGNLLK</sequence>
<evidence type="ECO:0000259" key="19">
    <source>
        <dbReference type="PROSITE" id="PS51002"/>
    </source>
</evidence>
<feature type="transmembrane region" description="Helical" evidence="18">
    <location>
        <begin position="114"/>
        <end position="134"/>
    </location>
</feature>
<feature type="domain" description="Cytochrome b/b6 N-terminal region profile" evidence="19">
    <location>
        <begin position="1"/>
        <end position="210"/>
    </location>
</feature>
<dbReference type="InterPro" id="IPR048259">
    <property type="entry name" value="Cytochrome_b_N_euk/bac"/>
</dbReference>
<dbReference type="PIRSF" id="PIRSF038885">
    <property type="entry name" value="COB"/>
    <property type="match status" value="1"/>
</dbReference>
<dbReference type="GO" id="GO:0006122">
    <property type="term" value="P:mitochondrial electron transport, ubiquinol to cytochrome c"/>
    <property type="evidence" value="ECO:0007669"/>
    <property type="project" value="TreeGrafter"/>
</dbReference>
<keyword evidence="15 18" id="KW-0472">Membrane</keyword>
<evidence type="ECO:0000313" key="21">
    <source>
        <dbReference type="EMBL" id="QWT29493.1"/>
    </source>
</evidence>
<evidence type="ECO:0000256" key="10">
    <source>
        <dbReference type="ARBA" id="ARBA00022982"/>
    </source>
</evidence>
<evidence type="ECO:0000256" key="2">
    <source>
        <dbReference type="ARBA" id="ARBA00004448"/>
    </source>
</evidence>
<dbReference type="InterPro" id="IPR036150">
    <property type="entry name" value="Cyt_b/b6_C_sf"/>
</dbReference>
<gene>
    <name evidence="21" type="primary">CYTB</name>
</gene>
<name>A0A8F2IW02_9ANNE</name>
<keyword evidence="9" id="KW-0999">Mitochondrion inner membrane</keyword>
<evidence type="ECO:0000256" key="9">
    <source>
        <dbReference type="ARBA" id="ARBA00022792"/>
    </source>
</evidence>
<protein>
    <recommendedName>
        <fullName evidence="3 18">Cytochrome b</fullName>
    </recommendedName>
</protein>
<dbReference type="InterPro" id="IPR005798">
    <property type="entry name" value="Cyt_b/b6_C"/>
</dbReference>
<dbReference type="PROSITE" id="PS51003">
    <property type="entry name" value="CYTB_CTER"/>
    <property type="match status" value="1"/>
</dbReference>
<feature type="transmembrane region" description="Helical" evidence="18">
    <location>
        <begin position="31"/>
        <end position="57"/>
    </location>
</feature>
<comment type="function">
    <text evidence="1 18">Component of the ubiquinol-cytochrome c reductase complex (complex III or cytochrome b-c1 complex) that is part of the mitochondrial respiratory chain. The b-c1 complex mediates electron transfer from ubiquinol to cytochrome c. Contributes to the generation of a proton gradient across the mitochondrial membrane that is then used for ATP synthesis.</text>
</comment>
<dbReference type="GO" id="GO:0045275">
    <property type="term" value="C:respiratory chain complex III"/>
    <property type="evidence" value="ECO:0007669"/>
    <property type="project" value="InterPro"/>
</dbReference>
<dbReference type="PANTHER" id="PTHR19271:SF16">
    <property type="entry name" value="CYTOCHROME B"/>
    <property type="match status" value="1"/>
</dbReference>
<dbReference type="CDD" id="cd00290">
    <property type="entry name" value="cytochrome_b_C"/>
    <property type="match status" value="1"/>
</dbReference>
<dbReference type="Pfam" id="PF00033">
    <property type="entry name" value="Cytochrome_B"/>
    <property type="match status" value="1"/>
</dbReference>
<evidence type="ECO:0000256" key="15">
    <source>
        <dbReference type="ARBA" id="ARBA00023136"/>
    </source>
</evidence>
<dbReference type="SUPFAM" id="SSF81342">
    <property type="entry name" value="Transmembrane di-heme cytochromes"/>
    <property type="match status" value="1"/>
</dbReference>
<dbReference type="InterPro" id="IPR005797">
    <property type="entry name" value="Cyt_b/b6_N"/>
</dbReference>
<dbReference type="InterPro" id="IPR027387">
    <property type="entry name" value="Cytb/b6-like_sf"/>
</dbReference>
<dbReference type="GO" id="GO:0046872">
    <property type="term" value="F:metal ion binding"/>
    <property type="evidence" value="ECO:0007669"/>
    <property type="project" value="UniProtKB-UniRule"/>
</dbReference>
<evidence type="ECO:0000256" key="16">
    <source>
        <dbReference type="PIRSR" id="PIRSR038885-1"/>
    </source>
</evidence>
<evidence type="ECO:0000256" key="11">
    <source>
        <dbReference type="ARBA" id="ARBA00022989"/>
    </source>
</evidence>
<feature type="transmembrane region" description="Helical" evidence="18">
    <location>
        <begin position="347"/>
        <end position="369"/>
    </location>
</feature>
<feature type="transmembrane region" description="Helical" evidence="18">
    <location>
        <begin position="324"/>
        <end position="341"/>
    </location>
</feature>
<dbReference type="InterPro" id="IPR016174">
    <property type="entry name" value="Di-haem_cyt_TM"/>
</dbReference>
<feature type="transmembrane region" description="Helical" evidence="18">
    <location>
        <begin position="292"/>
        <end position="312"/>
    </location>
</feature>